<feature type="compositionally biased region" description="Low complexity" evidence="1">
    <location>
        <begin position="122"/>
        <end position="132"/>
    </location>
</feature>
<organism evidence="2 3">
    <name type="scientific">Clytia hemisphaerica</name>
    <dbReference type="NCBI Taxonomy" id="252671"/>
    <lineage>
        <taxon>Eukaryota</taxon>
        <taxon>Metazoa</taxon>
        <taxon>Cnidaria</taxon>
        <taxon>Hydrozoa</taxon>
        <taxon>Hydroidolina</taxon>
        <taxon>Leptothecata</taxon>
        <taxon>Obeliida</taxon>
        <taxon>Clytiidae</taxon>
        <taxon>Clytia</taxon>
    </lineage>
</organism>
<dbReference type="EnsemblMetazoa" id="CLYHEMT025234.2">
    <property type="protein sequence ID" value="CLYHEMP025234.2"/>
    <property type="gene ID" value="CLYHEMG025234"/>
</dbReference>
<reference evidence="2" key="1">
    <citation type="submission" date="2021-01" db="UniProtKB">
        <authorList>
            <consortium name="EnsemblMetazoa"/>
        </authorList>
    </citation>
    <scope>IDENTIFICATION</scope>
</reference>
<accession>A0A7M5XL64</accession>
<evidence type="ECO:0000256" key="1">
    <source>
        <dbReference type="SAM" id="MobiDB-lite"/>
    </source>
</evidence>
<feature type="region of interest" description="Disordered" evidence="1">
    <location>
        <begin position="110"/>
        <end position="132"/>
    </location>
</feature>
<proteinExistence type="predicted"/>
<name>A0A7M5XL64_9CNID</name>
<evidence type="ECO:0000313" key="3">
    <source>
        <dbReference type="Proteomes" id="UP000594262"/>
    </source>
</evidence>
<evidence type="ECO:0000313" key="2">
    <source>
        <dbReference type="EnsemblMetazoa" id="CLYHEMP025234.2"/>
    </source>
</evidence>
<dbReference type="OrthoDB" id="4822at2759"/>
<dbReference type="AlphaFoldDB" id="A0A7M5XL64"/>
<keyword evidence="3" id="KW-1185">Reference proteome</keyword>
<dbReference type="Proteomes" id="UP000594262">
    <property type="component" value="Unplaced"/>
</dbReference>
<sequence length="150" mass="16895">MSSLTDQTEYLRKKKEEILAKKKAQEEQKKQGVKPESTVSFANDGSFLEKFKSIQNQTKTPDIKKEPQSTAAPMAFANDGSFMERFKAMQEKGIKQEPDYQKMENVKPAISKKTSRFDQRPSSTSTSAQIMSSIQRPASVFEDNGGISFI</sequence>
<protein>
    <submittedName>
        <fullName evidence="2">Uncharacterized protein</fullName>
    </submittedName>
</protein>